<evidence type="ECO:0000313" key="7">
    <source>
        <dbReference type="Proteomes" id="UP000183015"/>
    </source>
</evidence>
<dbReference type="Proteomes" id="UP000183015">
    <property type="component" value="Unassembled WGS sequence"/>
</dbReference>
<dbReference type="NCBIfam" id="TIGR02050">
    <property type="entry name" value="gshA_cyan_rel"/>
    <property type="match status" value="1"/>
</dbReference>
<dbReference type="AlphaFoldDB" id="A0A1H7HG92"/>
<evidence type="ECO:0000256" key="5">
    <source>
        <dbReference type="HAMAP-Rule" id="MF_01609"/>
    </source>
</evidence>
<dbReference type="GO" id="GO:0004357">
    <property type="term" value="F:glutamate-cysteine ligase activity"/>
    <property type="evidence" value="ECO:0007669"/>
    <property type="project" value="UniProtKB-EC"/>
</dbReference>
<dbReference type="PANTHER" id="PTHR36510:SF1">
    <property type="entry name" value="GLUTAMATE--CYSTEINE LIGASE 2-RELATED"/>
    <property type="match status" value="1"/>
</dbReference>
<dbReference type="InterPro" id="IPR050141">
    <property type="entry name" value="GCL_type2/YbdK_subfam"/>
</dbReference>
<dbReference type="OrthoDB" id="9803842at2"/>
<keyword evidence="2 5" id="KW-0547">Nucleotide-binding</keyword>
<dbReference type="PANTHER" id="PTHR36510">
    <property type="entry name" value="GLUTAMATE--CYSTEINE LIGASE 2-RELATED"/>
    <property type="match status" value="1"/>
</dbReference>
<proteinExistence type="inferred from homology"/>
<dbReference type="Gene3D" id="3.30.590.20">
    <property type="match status" value="1"/>
</dbReference>
<dbReference type="HAMAP" id="MF_01609">
    <property type="entry name" value="Glu_cys_ligase_2"/>
    <property type="match status" value="1"/>
</dbReference>
<dbReference type="EC" id="6.3.2.2" evidence="5"/>
<name>A0A1H7HG92_STRJI</name>
<comment type="catalytic activity">
    <reaction evidence="4 5">
        <text>L-cysteine + L-glutamate + ATP = gamma-L-glutamyl-L-cysteine + ADP + phosphate + H(+)</text>
        <dbReference type="Rhea" id="RHEA:13285"/>
        <dbReference type="ChEBI" id="CHEBI:15378"/>
        <dbReference type="ChEBI" id="CHEBI:29985"/>
        <dbReference type="ChEBI" id="CHEBI:30616"/>
        <dbReference type="ChEBI" id="CHEBI:35235"/>
        <dbReference type="ChEBI" id="CHEBI:43474"/>
        <dbReference type="ChEBI" id="CHEBI:58173"/>
        <dbReference type="ChEBI" id="CHEBI:456216"/>
        <dbReference type="EC" id="6.3.2.2"/>
    </reaction>
</comment>
<dbReference type="GO" id="GO:0042398">
    <property type="term" value="P:modified amino acid biosynthetic process"/>
    <property type="evidence" value="ECO:0007669"/>
    <property type="project" value="InterPro"/>
</dbReference>
<keyword evidence="1 5" id="KW-0436">Ligase</keyword>
<dbReference type="InterPro" id="IPR006336">
    <property type="entry name" value="GCS2"/>
</dbReference>
<dbReference type="STRING" id="235985.SAMN05414137_102136"/>
<evidence type="ECO:0000313" key="6">
    <source>
        <dbReference type="EMBL" id="SEK47275.1"/>
    </source>
</evidence>
<dbReference type="Pfam" id="PF04107">
    <property type="entry name" value="GCS2"/>
    <property type="match status" value="1"/>
</dbReference>
<evidence type="ECO:0000256" key="4">
    <source>
        <dbReference type="ARBA" id="ARBA00048819"/>
    </source>
</evidence>
<evidence type="ECO:0000256" key="3">
    <source>
        <dbReference type="ARBA" id="ARBA00022840"/>
    </source>
</evidence>
<dbReference type="InterPro" id="IPR014746">
    <property type="entry name" value="Gln_synth/guanido_kin_cat_dom"/>
</dbReference>
<comment type="function">
    <text evidence="5">ATP-dependent carboxylate-amine ligase which exhibits weak glutamate--cysteine ligase activity.</text>
</comment>
<dbReference type="InterPro" id="IPR011793">
    <property type="entry name" value="YbdK"/>
</dbReference>
<protein>
    <recommendedName>
        <fullName evidence="5">Putative glutamate--cysteine ligase 2</fullName>
        <ecNumber evidence="5">6.3.2.2</ecNumber>
    </recommendedName>
    <alternativeName>
        <fullName evidence="5">Gamma-glutamylcysteine synthetase 2</fullName>
        <shortName evidence="5">GCS 2</shortName>
        <shortName evidence="5">Gamma-GCS 2</shortName>
    </alternativeName>
</protein>
<dbReference type="GO" id="GO:0005524">
    <property type="term" value="F:ATP binding"/>
    <property type="evidence" value="ECO:0007669"/>
    <property type="project" value="UniProtKB-KW"/>
</dbReference>
<evidence type="ECO:0000256" key="1">
    <source>
        <dbReference type="ARBA" id="ARBA00022598"/>
    </source>
</evidence>
<dbReference type="EMBL" id="FOAZ01000002">
    <property type="protein sequence ID" value="SEK47275.1"/>
    <property type="molecule type" value="Genomic_DNA"/>
</dbReference>
<dbReference type="eggNOG" id="COG2170">
    <property type="taxonomic scope" value="Bacteria"/>
</dbReference>
<keyword evidence="7" id="KW-1185">Reference proteome</keyword>
<reference evidence="7" key="1">
    <citation type="submission" date="2016-10" db="EMBL/GenBank/DDBJ databases">
        <authorList>
            <person name="Varghese N."/>
        </authorList>
    </citation>
    <scope>NUCLEOTIDE SEQUENCE [LARGE SCALE GENOMIC DNA]</scope>
    <source>
        <strain evidence="7">DSM 45096 / BCRC 16803 / CGMCC 4.1857 / CIP 109030 / JCM 12277 / KCTC 19219 / NBRC 100920 / 33214</strain>
    </source>
</reference>
<comment type="similarity">
    <text evidence="5">Belongs to the glutamate--cysteine ligase type 2 family. YbdK subfamily.</text>
</comment>
<accession>A0A1H7HG92</accession>
<sequence length="368" mass="39898">MITLGVEEEYLLIDPATGLPVARAAQVCRAADLQPTLERDEVQRELLQAQVEVATPVCHELGEVEGHLLRMRHALGHAAESADCRLVACGAAPFADRLVMPVTATRRYRGIHADAPQLTDEQLINGMHIHLGIPAPATKVGVLNALRPWLPLLVALSANSPMWQGIDTGFASWRTLVFSRWPVSGPPPHFASAEEYARRTRALAEGGMIRDAGQIYWHIRLSERYPTIEIRAADVQTRVDEAVTLAGLVRALADRAIADLSAGRSSPQVLPETLAAAVWHGARDGCAGEALDPICGRMRPFAEALDSLLDYAAPSLEHSGDGEQILPMVNRLLREGNGAVRQRRELRNNGKTGLVRMLVDQTSGSAAT</sequence>
<gene>
    <name evidence="6" type="ORF">SAMN05414137_102136</name>
</gene>
<evidence type="ECO:0000256" key="2">
    <source>
        <dbReference type="ARBA" id="ARBA00022741"/>
    </source>
</evidence>
<dbReference type="NCBIfam" id="NF010041">
    <property type="entry name" value="PRK13517.1-1"/>
    <property type="match status" value="1"/>
</dbReference>
<dbReference type="SUPFAM" id="SSF55931">
    <property type="entry name" value="Glutamine synthetase/guanido kinase"/>
    <property type="match status" value="1"/>
</dbReference>
<keyword evidence="3 5" id="KW-0067">ATP-binding</keyword>
<organism evidence="6 7">
    <name type="scientific">Streptacidiphilus jiangxiensis</name>
    <dbReference type="NCBI Taxonomy" id="235985"/>
    <lineage>
        <taxon>Bacteria</taxon>
        <taxon>Bacillati</taxon>
        <taxon>Actinomycetota</taxon>
        <taxon>Actinomycetes</taxon>
        <taxon>Kitasatosporales</taxon>
        <taxon>Streptomycetaceae</taxon>
        <taxon>Streptacidiphilus</taxon>
    </lineage>
</organism>